<name>A0A0C2MTP7_THEKT</name>
<dbReference type="PANTHER" id="PTHR37984:SF5">
    <property type="entry name" value="PROTEIN NYNRIN-LIKE"/>
    <property type="match status" value="1"/>
</dbReference>
<dbReference type="InterPro" id="IPR012337">
    <property type="entry name" value="RNaseH-like_sf"/>
</dbReference>
<dbReference type="Pfam" id="PF17921">
    <property type="entry name" value="Integrase_H2C2"/>
    <property type="match status" value="1"/>
</dbReference>
<dbReference type="GO" id="GO:0003676">
    <property type="term" value="F:nucleic acid binding"/>
    <property type="evidence" value="ECO:0007669"/>
    <property type="project" value="InterPro"/>
</dbReference>
<feature type="compositionally biased region" description="Basic and acidic residues" evidence="1">
    <location>
        <begin position="381"/>
        <end position="393"/>
    </location>
</feature>
<dbReference type="Pfam" id="PF00665">
    <property type="entry name" value="rve"/>
    <property type="match status" value="1"/>
</dbReference>
<evidence type="ECO:0000313" key="4">
    <source>
        <dbReference type="Proteomes" id="UP000031668"/>
    </source>
</evidence>
<reference evidence="3 4" key="1">
    <citation type="journal article" date="2014" name="Genome Biol. Evol.">
        <title>The genome of the myxosporean Thelohanellus kitauei shows adaptations to nutrient acquisition within its fish host.</title>
        <authorList>
            <person name="Yang Y."/>
            <person name="Xiong J."/>
            <person name="Zhou Z."/>
            <person name="Huo F."/>
            <person name="Miao W."/>
            <person name="Ran C."/>
            <person name="Liu Y."/>
            <person name="Zhang J."/>
            <person name="Feng J."/>
            <person name="Wang M."/>
            <person name="Wang M."/>
            <person name="Wang L."/>
            <person name="Yao B."/>
        </authorList>
    </citation>
    <scope>NUCLEOTIDE SEQUENCE [LARGE SCALE GENOMIC DNA]</scope>
    <source>
        <strain evidence="3">Wuqing</strain>
    </source>
</reference>
<dbReference type="Gene3D" id="1.10.340.70">
    <property type="match status" value="1"/>
</dbReference>
<dbReference type="InterPro" id="IPR001584">
    <property type="entry name" value="Integrase_cat-core"/>
</dbReference>
<dbReference type="Gene3D" id="3.30.420.10">
    <property type="entry name" value="Ribonuclease H-like superfamily/Ribonuclease H"/>
    <property type="match status" value="1"/>
</dbReference>
<dbReference type="InterPro" id="IPR041588">
    <property type="entry name" value="Integrase_H2C2"/>
</dbReference>
<dbReference type="OrthoDB" id="5973194at2759"/>
<dbReference type="EMBL" id="JWZT01003132">
    <property type="protein sequence ID" value="KII67555.1"/>
    <property type="molecule type" value="Genomic_DNA"/>
</dbReference>
<dbReference type="SUPFAM" id="SSF53098">
    <property type="entry name" value="Ribonuclease H-like"/>
    <property type="match status" value="1"/>
</dbReference>
<accession>A0A0C2MTP7</accession>
<dbReference type="OMA" id="WIEAFAT"/>
<organism evidence="3 4">
    <name type="scientific">Thelohanellus kitauei</name>
    <name type="common">Myxosporean</name>
    <dbReference type="NCBI Taxonomy" id="669202"/>
    <lineage>
        <taxon>Eukaryota</taxon>
        <taxon>Metazoa</taxon>
        <taxon>Cnidaria</taxon>
        <taxon>Myxozoa</taxon>
        <taxon>Myxosporea</taxon>
        <taxon>Bivalvulida</taxon>
        <taxon>Platysporina</taxon>
        <taxon>Myxobolidae</taxon>
        <taxon>Thelohanellus</taxon>
    </lineage>
</organism>
<proteinExistence type="predicted"/>
<dbReference type="Proteomes" id="UP000031668">
    <property type="component" value="Unassembled WGS sequence"/>
</dbReference>
<dbReference type="PROSITE" id="PS50994">
    <property type="entry name" value="INTEGRASE"/>
    <property type="match status" value="1"/>
</dbReference>
<evidence type="ECO:0000313" key="3">
    <source>
        <dbReference type="EMBL" id="KII67555.1"/>
    </source>
</evidence>
<keyword evidence="4" id="KW-1185">Reference proteome</keyword>
<dbReference type="InterPro" id="IPR036397">
    <property type="entry name" value="RNaseH_sf"/>
</dbReference>
<feature type="region of interest" description="Disordered" evidence="1">
    <location>
        <begin position="379"/>
        <end position="398"/>
    </location>
</feature>
<protein>
    <submittedName>
        <fullName evidence="3">Pro-Pol polyprotein</fullName>
    </submittedName>
</protein>
<feature type="domain" description="Integrase catalytic" evidence="2">
    <location>
        <begin position="104"/>
        <end position="262"/>
    </location>
</feature>
<gene>
    <name evidence="3" type="ORF">RF11_08395</name>
</gene>
<evidence type="ECO:0000259" key="2">
    <source>
        <dbReference type="PROSITE" id="PS50994"/>
    </source>
</evidence>
<evidence type="ECO:0000256" key="1">
    <source>
        <dbReference type="SAM" id="MobiDB-lite"/>
    </source>
</evidence>
<dbReference type="GO" id="GO:0015074">
    <property type="term" value="P:DNA integration"/>
    <property type="evidence" value="ECO:0007669"/>
    <property type="project" value="InterPro"/>
</dbReference>
<dbReference type="FunFam" id="3.30.420.10:FF:000032">
    <property type="entry name" value="Retrovirus-related Pol polyprotein from transposon 297-like Protein"/>
    <property type="match status" value="1"/>
</dbReference>
<dbReference type="PANTHER" id="PTHR37984">
    <property type="entry name" value="PROTEIN CBG26694"/>
    <property type="match status" value="1"/>
</dbReference>
<comment type="caution">
    <text evidence="3">The sequence shown here is derived from an EMBL/GenBank/DDBJ whole genome shotgun (WGS) entry which is preliminary data.</text>
</comment>
<dbReference type="AlphaFoldDB" id="A0A0C2MTP7"/>
<sequence>MHLSQFDFNIQYIKGENNVIADSLSRPVNAPGISEDKEKSELIKFVHEVDLAHGGVSKTAEFTRRLSNWKGLHNDVKNVVKNCDSCCRFKPQNTKHKAKLGTLESHQPFETWHSDFIGPLPTTNNGNRFILIFIDPFSKWIEAFATSDQTSSTTIKYFTEVISRFGIPKIIHSDQGPNYESFEFRKFCELYNIGKTRTTPYHPEGNGIAERAVQTLKQTLNQIAENDFANWDLHLWKVLMSMRNSSHKSTNYTPSMIVYGCNLRSVSEARLNIEGITPIYNKAQIIKEVRNNLCKSQNENAKYYNQRSACDKNHKVGEIIDIKKPQRTSMEPLYWNPVKIIAADPPIYTVVTPENKRMTIHNTLTKSYGTVEDSIQNLDENDSHSRNEFKGEDTYNEDDPVTSLKRKIKILAKNLDCCRRHLPSFTIRDGVSE</sequence>
<dbReference type="InterPro" id="IPR050951">
    <property type="entry name" value="Retrovirus_Pol_polyprotein"/>
</dbReference>